<comment type="function">
    <text evidence="2">Hydrolase that can remove 'Lys-48'-linked conjugated ubiquitin from proteins.</text>
</comment>
<keyword evidence="6" id="KW-1185">Reference proteome</keyword>
<proteinExistence type="inferred from homology"/>
<dbReference type="EMBL" id="NEDP02002040">
    <property type="protein sequence ID" value="OWF51897.1"/>
    <property type="molecule type" value="Genomic_DNA"/>
</dbReference>
<keyword evidence="2" id="KW-0645">Protease</keyword>
<comment type="similarity">
    <text evidence="1 2">Belongs to the MINDY deubiquitinase family. FAM188 subfamily.</text>
</comment>
<dbReference type="Pfam" id="PF13898">
    <property type="entry name" value="MINDY-3_4_CD"/>
    <property type="match status" value="2"/>
</dbReference>
<dbReference type="GO" id="GO:1990380">
    <property type="term" value="F:K48-linked deubiquitinase activity"/>
    <property type="evidence" value="ECO:0007669"/>
    <property type="project" value="UniProtKB-UniRule"/>
</dbReference>
<evidence type="ECO:0000259" key="4">
    <source>
        <dbReference type="SMART" id="SM01174"/>
    </source>
</evidence>
<evidence type="ECO:0000256" key="1">
    <source>
        <dbReference type="ARBA" id="ARBA00011074"/>
    </source>
</evidence>
<dbReference type="InterPro" id="IPR025257">
    <property type="entry name" value="MINDY-3/4_CD"/>
</dbReference>
<evidence type="ECO:0000313" key="5">
    <source>
        <dbReference type="EMBL" id="OWF51897.1"/>
    </source>
</evidence>
<dbReference type="InterPro" id="IPR039785">
    <property type="entry name" value="MINY3/4"/>
</dbReference>
<keyword evidence="2" id="KW-0788">Thiol protease</keyword>
<gene>
    <name evidence="5" type="ORF">KP79_PYT20719</name>
</gene>
<dbReference type="GO" id="GO:0006508">
    <property type="term" value="P:proteolysis"/>
    <property type="evidence" value="ECO:0007669"/>
    <property type="project" value="UniProtKB-KW"/>
</dbReference>
<evidence type="ECO:0000313" key="6">
    <source>
        <dbReference type="Proteomes" id="UP000242188"/>
    </source>
</evidence>
<sequence>MAKADMDIEMNGASSSKDTNKLGLTPTGYEREKLNRLLKILDGGFGVDESKRRVRFRDAEKDSPRLLTQRVKTFYVESWPEVKVKLGNTIRPMSGSRHLIGGTPITVETAVSLKHMIFGSWASQVHFFSTEWRKSTIDFYDISGPFSFGLQTLKCGSRGLVLAIQAYLLKSLIFDRQFASIALIRSALQPNDFERRRALISAMCQILWLVGDNRRCCVCLQQVDRCYANDYRCRDDGITEKILLFEFKKYQDLEMFMKRHWTEFQREGNNGCIMFLYSIILSRTPGKIYEDLQMDEDDRQRKLLTDNEACSTAFLNLLMTGMATPYLHNNNQIYSEEAKVLDEDPINARDQRNPTPDEEMYEEAKPRRGIQSRSTIGFLYFDKTEPQKDRTEVGSMLKTPKLPIWLTSTNGQIGLLFSNKIELVSDWRVENRFSLQYYTGLSAHKPCTLEIETRNGRTIRGQTLLTRRKEDDRIPSLEQGIMTKWYGAAIKWQGCDPFI</sequence>
<reference evidence="5 6" key="1">
    <citation type="journal article" date="2017" name="Nat. Ecol. Evol.">
        <title>Scallop genome provides insights into evolution of bilaterian karyotype and development.</title>
        <authorList>
            <person name="Wang S."/>
            <person name="Zhang J."/>
            <person name="Jiao W."/>
            <person name="Li J."/>
            <person name="Xun X."/>
            <person name="Sun Y."/>
            <person name="Guo X."/>
            <person name="Huan P."/>
            <person name="Dong B."/>
            <person name="Zhang L."/>
            <person name="Hu X."/>
            <person name="Sun X."/>
            <person name="Wang J."/>
            <person name="Zhao C."/>
            <person name="Wang Y."/>
            <person name="Wang D."/>
            <person name="Huang X."/>
            <person name="Wang R."/>
            <person name="Lv J."/>
            <person name="Li Y."/>
            <person name="Zhang Z."/>
            <person name="Liu B."/>
            <person name="Lu W."/>
            <person name="Hui Y."/>
            <person name="Liang J."/>
            <person name="Zhou Z."/>
            <person name="Hou R."/>
            <person name="Li X."/>
            <person name="Liu Y."/>
            <person name="Li H."/>
            <person name="Ning X."/>
            <person name="Lin Y."/>
            <person name="Zhao L."/>
            <person name="Xing Q."/>
            <person name="Dou J."/>
            <person name="Li Y."/>
            <person name="Mao J."/>
            <person name="Guo H."/>
            <person name="Dou H."/>
            <person name="Li T."/>
            <person name="Mu C."/>
            <person name="Jiang W."/>
            <person name="Fu Q."/>
            <person name="Fu X."/>
            <person name="Miao Y."/>
            <person name="Liu J."/>
            <person name="Yu Q."/>
            <person name="Li R."/>
            <person name="Liao H."/>
            <person name="Li X."/>
            <person name="Kong Y."/>
            <person name="Jiang Z."/>
            <person name="Chourrout D."/>
            <person name="Li R."/>
            <person name="Bao Z."/>
        </authorList>
    </citation>
    <scope>NUCLEOTIDE SEQUENCE [LARGE SCALE GENOMIC DNA]</scope>
    <source>
        <strain evidence="5 6">PY_sf001</strain>
    </source>
</reference>
<keyword evidence="2" id="KW-0833">Ubl conjugation pathway</keyword>
<protein>
    <recommendedName>
        <fullName evidence="2">Ubiquitin carboxyl-terminal hydrolase MINDY</fullName>
        <ecNumber evidence="2">3.4.19.12</ecNumber>
    </recommendedName>
</protein>
<dbReference type="OrthoDB" id="10263628at2759"/>
<dbReference type="AlphaFoldDB" id="A0A210QT16"/>
<dbReference type="EC" id="3.4.19.12" evidence="2"/>
<feature type="region of interest" description="Disordered" evidence="3">
    <location>
        <begin position="1"/>
        <end position="26"/>
    </location>
</feature>
<dbReference type="SMART" id="SM01174">
    <property type="entry name" value="DUF4205"/>
    <property type="match status" value="1"/>
</dbReference>
<name>A0A210QT16_MIZYE</name>
<dbReference type="Proteomes" id="UP000242188">
    <property type="component" value="Unassembled WGS sequence"/>
</dbReference>
<dbReference type="PANTHER" id="PTHR12473:SF18">
    <property type="entry name" value="INACTIVE UBIQUITIN CARBOXYL-TERMINAL HYDROLASE MINDY-4B"/>
    <property type="match status" value="1"/>
</dbReference>
<feature type="region of interest" description="Disordered" evidence="3">
    <location>
        <begin position="347"/>
        <end position="367"/>
    </location>
</feature>
<evidence type="ECO:0000256" key="2">
    <source>
        <dbReference type="RuleBase" id="RU367088"/>
    </source>
</evidence>
<organism evidence="5 6">
    <name type="scientific">Mizuhopecten yessoensis</name>
    <name type="common">Japanese scallop</name>
    <name type="synonym">Patinopecten yessoensis</name>
    <dbReference type="NCBI Taxonomy" id="6573"/>
    <lineage>
        <taxon>Eukaryota</taxon>
        <taxon>Metazoa</taxon>
        <taxon>Spiralia</taxon>
        <taxon>Lophotrochozoa</taxon>
        <taxon>Mollusca</taxon>
        <taxon>Bivalvia</taxon>
        <taxon>Autobranchia</taxon>
        <taxon>Pteriomorphia</taxon>
        <taxon>Pectinida</taxon>
        <taxon>Pectinoidea</taxon>
        <taxon>Pectinidae</taxon>
        <taxon>Mizuhopecten</taxon>
    </lineage>
</organism>
<dbReference type="GO" id="GO:0004843">
    <property type="term" value="F:cysteine-type deubiquitinase activity"/>
    <property type="evidence" value="ECO:0007669"/>
    <property type="project" value="UniProtKB-UniRule"/>
</dbReference>
<keyword evidence="2" id="KW-0378">Hydrolase</keyword>
<feature type="domain" description="Deubiquitinating enzyme MINDY-3/4 conserved" evidence="4">
    <location>
        <begin position="114"/>
        <end position="494"/>
    </location>
</feature>
<dbReference type="PANTHER" id="PTHR12473">
    <property type="entry name" value="UBIQUITIN CARBOXYL-TERMINAL HYDROLASE MINDY-4-RELATED"/>
    <property type="match status" value="1"/>
</dbReference>
<comment type="caution">
    <text evidence="5">The sequence shown here is derived from an EMBL/GenBank/DDBJ whole genome shotgun (WGS) entry which is preliminary data.</text>
</comment>
<accession>A0A210QT16</accession>
<comment type="catalytic activity">
    <reaction evidence="2">
        <text>Thiol-dependent hydrolysis of ester, thioester, amide, peptide and isopeptide bonds formed by the C-terminal Gly of ubiquitin (a 76-residue protein attached to proteins as an intracellular targeting signal).</text>
        <dbReference type="EC" id="3.4.19.12"/>
    </reaction>
</comment>
<evidence type="ECO:0000256" key="3">
    <source>
        <dbReference type="SAM" id="MobiDB-lite"/>
    </source>
</evidence>
<dbReference type="GO" id="GO:0071108">
    <property type="term" value="P:protein K48-linked deubiquitination"/>
    <property type="evidence" value="ECO:0007669"/>
    <property type="project" value="InterPro"/>
</dbReference>